<evidence type="ECO:0000313" key="3">
    <source>
        <dbReference type="Proteomes" id="UP000799424"/>
    </source>
</evidence>
<proteinExistence type="predicted"/>
<keyword evidence="3" id="KW-1185">Reference proteome</keyword>
<organism evidence="2 3">
    <name type="scientific">Ophiobolus disseminans</name>
    <dbReference type="NCBI Taxonomy" id="1469910"/>
    <lineage>
        <taxon>Eukaryota</taxon>
        <taxon>Fungi</taxon>
        <taxon>Dikarya</taxon>
        <taxon>Ascomycota</taxon>
        <taxon>Pezizomycotina</taxon>
        <taxon>Dothideomycetes</taxon>
        <taxon>Pleosporomycetidae</taxon>
        <taxon>Pleosporales</taxon>
        <taxon>Pleosporineae</taxon>
        <taxon>Phaeosphaeriaceae</taxon>
        <taxon>Ophiobolus</taxon>
    </lineage>
</organism>
<sequence>MTAAYTGPAHGAVAPGAAKYAQRLGQGRTRSLAELYGVVCFLCARVDAEPTAASPTFMDREQLSRRRAALYFKNTLASSYATAVRSMKCMRQLRNAREGRLKIAPHHSRPVIHGTSLRTTCSATYMSDVTAEPTTECFTEVRRFDSSPDQRGSSTRTTDNQSTRRFLARRRLAIIVARSSLQ</sequence>
<dbReference type="AlphaFoldDB" id="A0A6A6ZMA3"/>
<protein>
    <submittedName>
        <fullName evidence="2">Uncharacterized protein</fullName>
    </submittedName>
</protein>
<gene>
    <name evidence="2" type="ORF">CC86DRAFT_385928</name>
</gene>
<feature type="region of interest" description="Disordered" evidence="1">
    <location>
        <begin position="142"/>
        <end position="163"/>
    </location>
</feature>
<name>A0A6A6ZMA3_9PLEO</name>
<dbReference type="EMBL" id="MU006235">
    <property type="protein sequence ID" value="KAF2822241.1"/>
    <property type="molecule type" value="Genomic_DNA"/>
</dbReference>
<evidence type="ECO:0000256" key="1">
    <source>
        <dbReference type="SAM" id="MobiDB-lite"/>
    </source>
</evidence>
<feature type="compositionally biased region" description="Polar residues" evidence="1">
    <location>
        <begin position="149"/>
        <end position="163"/>
    </location>
</feature>
<evidence type="ECO:0000313" key="2">
    <source>
        <dbReference type="EMBL" id="KAF2822241.1"/>
    </source>
</evidence>
<accession>A0A6A6ZMA3</accession>
<reference evidence="2" key="1">
    <citation type="journal article" date="2020" name="Stud. Mycol.">
        <title>101 Dothideomycetes genomes: a test case for predicting lifestyles and emergence of pathogens.</title>
        <authorList>
            <person name="Haridas S."/>
            <person name="Albert R."/>
            <person name="Binder M."/>
            <person name="Bloem J."/>
            <person name="Labutti K."/>
            <person name="Salamov A."/>
            <person name="Andreopoulos B."/>
            <person name="Baker S."/>
            <person name="Barry K."/>
            <person name="Bills G."/>
            <person name="Bluhm B."/>
            <person name="Cannon C."/>
            <person name="Castanera R."/>
            <person name="Culley D."/>
            <person name="Daum C."/>
            <person name="Ezra D."/>
            <person name="Gonzalez J."/>
            <person name="Henrissat B."/>
            <person name="Kuo A."/>
            <person name="Liang C."/>
            <person name="Lipzen A."/>
            <person name="Lutzoni F."/>
            <person name="Magnuson J."/>
            <person name="Mondo S."/>
            <person name="Nolan M."/>
            <person name="Ohm R."/>
            <person name="Pangilinan J."/>
            <person name="Park H.-J."/>
            <person name="Ramirez L."/>
            <person name="Alfaro M."/>
            <person name="Sun H."/>
            <person name="Tritt A."/>
            <person name="Yoshinaga Y."/>
            <person name="Zwiers L.-H."/>
            <person name="Turgeon B."/>
            <person name="Goodwin S."/>
            <person name="Spatafora J."/>
            <person name="Crous P."/>
            <person name="Grigoriev I."/>
        </authorList>
    </citation>
    <scope>NUCLEOTIDE SEQUENCE</scope>
    <source>
        <strain evidence="2">CBS 113818</strain>
    </source>
</reference>
<dbReference type="Proteomes" id="UP000799424">
    <property type="component" value="Unassembled WGS sequence"/>
</dbReference>